<proteinExistence type="predicted"/>
<evidence type="ECO:0000313" key="2">
    <source>
        <dbReference type="EMBL" id="KIM85934.1"/>
    </source>
</evidence>
<organism evidence="2 3">
    <name type="scientific">Piloderma croceum (strain F 1598)</name>
    <dbReference type="NCBI Taxonomy" id="765440"/>
    <lineage>
        <taxon>Eukaryota</taxon>
        <taxon>Fungi</taxon>
        <taxon>Dikarya</taxon>
        <taxon>Basidiomycota</taxon>
        <taxon>Agaricomycotina</taxon>
        <taxon>Agaricomycetes</taxon>
        <taxon>Agaricomycetidae</taxon>
        <taxon>Atheliales</taxon>
        <taxon>Atheliaceae</taxon>
        <taxon>Piloderma</taxon>
    </lineage>
</organism>
<reference evidence="2 3" key="1">
    <citation type="submission" date="2014-04" db="EMBL/GenBank/DDBJ databases">
        <authorList>
            <consortium name="DOE Joint Genome Institute"/>
            <person name="Kuo A."/>
            <person name="Tarkka M."/>
            <person name="Buscot F."/>
            <person name="Kohler A."/>
            <person name="Nagy L.G."/>
            <person name="Floudas D."/>
            <person name="Copeland A."/>
            <person name="Barry K.W."/>
            <person name="Cichocki N."/>
            <person name="Veneault-Fourrey C."/>
            <person name="LaButti K."/>
            <person name="Lindquist E.A."/>
            <person name="Lipzen A."/>
            <person name="Lundell T."/>
            <person name="Morin E."/>
            <person name="Murat C."/>
            <person name="Sun H."/>
            <person name="Tunlid A."/>
            <person name="Henrissat B."/>
            <person name="Grigoriev I.V."/>
            <person name="Hibbett D.S."/>
            <person name="Martin F."/>
            <person name="Nordberg H.P."/>
            <person name="Cantor M.N."/>
            <person name="Hua S.X."/>
        </authorList>
    </citation>
    <scope>NUCLEOTIDE SEQUENCE [LARGE SCALE GENOMIC DNA]</scope>
    <source>
        <strain evidence="2 3">F 1598</strain>
    </source>
</reference>
<feature type="region of interest" description="Disordered" evidence="1">
    <location>
        <begin position="107"/>
        <end position="132"/>
    </location>
</feature>
<keyword evidence="3" id="KW-1185">Reference proteome</keyword>
<gene>
    <name evidence="2" type="ORF">PILCRDRAFT_86663</name>
</gene>
<dbReference type="AlphaFoldDB" id="A0A0C3G234"/>
<dbReference type="EMBL" id="KN832983">
    <property type="protein sequence ID" value="KIM85934.1"/>
    <property type="molecule type" value="Genomic_DNA"/>
</dbReference>
<dbReference type="InParanoid" id="A0A0C3G234"/>
<evidence type="ECO:0000256" key="1">
    <source>
        <dbReference type="SAM" id="MobiDB-lite"/>
    </source>
</evidence>
<dbReference type="HOGENOM" id="CLU_1917841_0_0_1"/>
<evidence type="ECO:0000313" key="3">
    <source>
        <dbReference type="Proteomes" id="UP000054166"/>
    </source>
</evidence>
<sequence length="132" mass="14941">MNIHWNGSRLFNYYLSSFPSYLMANVKEQIPNTETEQSTEDVPQSEVAKKCLDFVKVYWRGEQNTSSKAGSTQEIITALTAAMPELSRTKFNDSLGAYLNMLDQHNQSIAGLQESEREQEPETEEDITPGSK</sequence>
<feature type="compositionally biased region" description="Acidic residues" evidence="1">
    <location>
        <begin position="121"/>
        <end position="132"/>
    </location>
</feature>
<protein>
    <submittedName>
        <fullName evidence="2">Uncharacterized protein</fullName>
    </submittedName>
</protein>
<name>A0A0C3G234_PILCF</name>
<accession>A0A0C3G234</accession>
<dbReference type="Proteomes" id="UP000054166">
    <property type="component" value="Unassembled WGS sequence"/>
</dbReference>
<reference evidence="3" key="2">
    <citation type="submission" date="2015-01" db="EMBL/GenBank/DDBJ databases">
        <title>Evolutionary Origins and Diversification of the Mycorrhizal Mutualists.</title>
        <authorList>
            <consortium name="DOE Joint Genome Institute"/>
            <consortium name="Mycorrhizal Genomics Consortium"/>
            <person name="Kohler A."/>
            <person name="Kuo A."/>
            <person name="Nagy L.G."/>
            <person name="Floudas D."/>
            <person name="Copeland A."/>
            <person name="Barry K.W."/>
            <person name="Cichocki N."/>
            <person name="Veneault-Fourrey C."/>
            <person name="LaButti K."/>
            <person name="Lindquist E.A."/>
            <person name="Lipzen A."/>
            <person name="Lundell T."/>
            <person name="Morin E."/>
            <person name="Murat C."/>
            <person name="Riley R."/>
            <person name="Ohm R."/>
            <person name="Sun H."/>
            <person name="Tunlid A."/>
            <person name="Henrissat B."/>
            <person name="Grigoriev I.V."/>
            <person name="Hibbett D.S."/>
            <person name="Martin F."/>
        </authorList>
    </citation>
    <scope>NUCLEOTIDE SEQUENCE [LARGE SCALE GENOMIC DNA]</scope>
    <source>
        <strain evidence="3">F 1598</strain>
    </source>
</reference>